<dbReference type="Proteomes" id="UP000276133">
    <property type="component" value="Unassembled WGS sequence"/>
</dbReference>
<organism evidence="1 2">
    <name type="scientific">Brachionus plicatilis</name>
    <name type="common">Marine rotifer</name>
    <name type="synonym">Brachionus muelleri</name>
    <dbReference type="NCBI Taxonomy" id="10195"/>
    <lineage>
        <taxon>Eukaryota</taxon>
        <taxon>Metazoa</taxon>
        <taxon>Spiralia</taxon>
        <taxon>Gnathifera</taxon>
        <taxon>Rotifera</taxon>
        <taxon>Eurotatoria</taxon>
        <taxon>Monogononta</taxon>
        <taxon>Pseudotrocha</taxon>
        <taxon>Ploima</taxon>
        <taxon>Brachionidae</taxon>
        <taxon>Brachionus</taxon>
    </lineage>
</organism>
<evidence type="ECO:0000313" key="2">
    <source>
        <dbReference type="Proteomes" id="UP000276133"/>
    </source>
</evidence>
<dbReference type="AlphaFoldDB" id="A0A3M7PP84"/>
<name>A0A3M7PP84_BRAPC</name>
<accession>A0A3M7PP84</accession>
<gene>
    <name evidence="1" type="ORF">BpHYR1_050071</name>
</gene>
<evidence type="ECO:0000313" key="1">
    <source>
        <dbReference type="EMBL" id="RNA00799.1"/>
    </source>
</evidence>
<dbReference type="EMBL" id="REGN01009612">
    <property type="protein sequence ID" value="RNA00799.1"/>
    <property type="molecule type" value="Genomic_DNA"/>
</dbReference>
<proteinExistence type="predicted"/>
<reference evidence="1 2" key="1">
    <citation type="journal article" date="2018" name="Sci. Rep.">
        <title>Genomic signatures of local adaptation to the degree of environmental predictability in rotifers.</title>
        <authorList>
            <person name="Franch-Gras L."/>
            <person name="Hahn C."/>
            <person name="Garcia-Roger E.M."/>
            <person name="Carmona M.J."/>
            <person name="Serra M."/>
            <person name="Gomez A."/>
        </authorList>
    </citation>
    <scope>NUCLEOTIDE SEQUENCE [LARGE SCALE GENOMIC DNA]</scope>
    <source>
        <strain evidence="1">HYR1</strain>
    </source>
</reference>
<protein>
    <submittedName>
        <fullName evidence="1">Uncharacterized protein</fullName>
    </submittedName>
</protein>
<keyword evidence="2" id="KW-1185">Reference proteome</keyword>
<sequence length="77" mass="8780">MENSADSKESKFPLWTVAIIKKNDQDSISSTPECRNSCDLGVFSIARYDSDSISLTRKSRTIDDRLPSYEELFLEDI</sequence>
<comment type="caution">
    <text evidence="1">The sequence shown here is derived from an EMBL/GenBank/DDBJ whole genome shotgun (WGS) entry which is preliminary data.</text>
</comment>